<dbReference type="Pfam" id="PF05916">
    <property type="entry name" value="Sld5"/>
    <property type="match status" value="1"/>
</dbReference>
<dbReference type="OrthoDB" id="338231at2759"/>
<dbReference type="CDD" id="cd11711">
    <property type="entry name" value="GINS_A_Sld5"/>
    <property type="match status" value="1"/>
</dbReference>
<feature type="compositionally biased region" description="Low complexity" evidence="4">
    <location>
        <begin position="235"/>
        <end position="246"/>
    </location>
</feature>
<name>A0A8X7Q393_BRACI</name>
<sequence length="320" mass="36357">MASSSDMGSADFESLSSTSDVELLKRAWRNEKAAPEILPYEGDLVERAKGQIELVEENIEAYVENGIDPLVVSLYQMDLDRTQFLLRSYLRVRLLKIEKFMFHSLKSEEAESRLSEQEKVFARRCADDLAKHFEESVLRKLPENYQSVLKQSLISEVDDMVPEPHLDTFVVCRSKSHFTLNLYEEVLNREHRGEIPAKSSPFNLCGGLLISLSALDKRVRNSFKSTSKKKYQRTNSSGQHSQSNQQKLLESGPEIPSGNWFYVVCGDLAMVLSCCFCCFCCGASWSITCVDFVVAVQSFLRKVFAKGHQLHHSGPYTKEE</sequence>
<comment type="subcellular location">
    <subcellularLocation>
        <location evidence="1">Nucleus</location>
    </subcellularLocation>
</comment>
<evidence type="ECO:0000256" key="3">
    <source>
        <dbReference type="ARBA" id="ARBA00023242"/>
    </source>
</evidence>
<dbReference type="AlphaFoldDB" id="A0A8X7Q393"/>
<evidence type="ECO:0000313" key="6">
    <source>
        <dbReference type="EMBL" id="KAG2261123.1"/>
    </source>
</evidence>
<evidence type="ECO:0000313" key="7">
    <source>
        <dbReference type="Proteomes" id="UP000886595"/>
    </source>
</evidence>
<dbReference type="InterPro" id="IPR038749">
    <property type="entry name" value="Sld5_GINS_A"/>
</dbReference>
<dbReference type="InterPro" id="IPR036224">
    <property type="entry name" value="GINS_bundle-like_dom_sf"/>
</dbReference>
<evidence type="ECO:0000256" key="1">
    <source>
        <dbReference type="ARBA" id="ARBA00004123"/>
    </source>
</evidence>
<proteinExistence type="predicted"/>
<dbReference type="Proteomes" id="UP000886595">
    <property type="component" value="Unassembled WGS sequence"/>
</dbReference>
<comment type="caution">
    <text evidence="6">The sequence shown here is derived from an EMBL/GenBank/DDBJ whole genome shotgun (WGS) entry which is preliminary data.</text>
</comment>
<dbReference type="PANTHER" id="PTHR21206:SF0">
    <property type="entry name" value="DNA REPLICATION COMPLEX GINS PROTEIN SLD5"/>
    <property type="match status" value="1"/>
</dbReference>
<protein>
    <recommendedName>
        <fullName evidence="5">GINS subunit domain-containing protein</fullName>
    </recommendedName>
</protein>
<keyword evidence="2" id="KW-0235">DNA replication</keyword>
<dbReference type="GO" id="GO:0000727">
    <property type="term" value="P:double-strand break repair via break-induced replication"/>
    <property type="evidence" value="ECO:0007669"/>
    <property type="project" value="TreeGrafter"/>
</dbReference>
<dbReference type="InterPro" id="IPR008591">
    <property type="entry name" value="GINS_Sld5"/>
</dbReference>
<feature type="region of interest" description="Disordered" evidence="4">
    <location>
        <begin position="226"/>
        <end position="249"/>
    </location>
</feature>
<dbReference type="InterPro" id="IPR021151">
    <property type="entry name" value="GINS_A"/>
</dbReference>
<dbReference type="GO" id="GO:0006261">
    <property type="term" value="P:DNA-templated DNA replication"/>
    <property type="evidence" value="ECO:0007669"/>
    <property type="project" value="InterPro"/>
</dbReference>
<dbReference type="EMBL" id="JAAMPC010000014">
    <property type="protein sequence ID" value="KAG2261123.1"/>
    <property type="molecule type" value="Genomic_DNA"/>
</dbReference>
<dbReference type="Gene3D" id="1.20.58.1030">
    <property type="match status" value="1"/>
</dbReference>
<dbReference type="FunFam" id="1.20.58.1030:FF:000005">
    <property type="entry name" value="DNA replication complex GINS protein SLD5"/>
    <property type="match status" value="1"/>
</dbReference>
<evidence type="ECO:0000259" key="5">
    <source>
        <dbReference type="Pfam" id="PF05916"/>
    </source>
</evidence>
<reference evidence="6 7" key="1">
    <citation type="submission" date="2020-02" db="EMBL/GenBank/DDBJ databases">
        <authorList>
            <person name="Ma Q."/>
            <person name="Huang Y."/>
            <person name="Song X."/>
            <person name="Pei D."/>
        </authorList>
    </citation>
    <scope>NUCLEOTIDE SEQUENCE [LARGE SCALE GENOMIC DNA]</scope>
    <source>
        <strain evidence="6">Sxm20200214</strain>
        <tissue evidence="6">Leaf</tissue>
    </source>
</reference>
<organism evidence="6 7">
    <name type="scientific">Brassica carinata</name>
    <name type="common">Ethiopian mustard</name>
    <name type="synonym">Abyssinian cabbage</name>
    <dbReference type="NCBI Taxonomy" id="52824"/>
    <lineage>
        <taxon>Eukaryota</taxon>
        <taxon>Viridiplantae</taxon>
        <taxon>Streptophyta</taxon>
        <taxon>Embryophyta</taxon>
        <taxon>Tracheophyta</taxon>
        <taxon>Spermatophyta</taxon>
        <taxon>Magnoliopsida</taxon>
        <taxon>eudicotyledons</taxon>
        <taxon>Gunneridae</taxon>
        <taxon>Pentapetalae</taxon>
        <taxon>rosids</taxon>
        <taxon>malvids</taxon>
        <taxon>Brassicales</taxon>
        <taxon>Brassicaceae</taxon>
        <taxon>Brassiceae</taxon>
        <taxon>Brassica</taxon>
    </lineage>
</organism>
<dbReference type="PANTHER" id="PTHR21206">
    <property type="entry name" value="SLD5 PROTEIN"/>
    <property type="match status" value="1"/>
</dbReference>
<feature type="domain" description="GINS subunit" evidence="5">
    <location>
        <begin position="70"/>
        <end position="135"/>
    </location>
</feature>
<keyword evidence="7" id="KW-1185">Reference proteome</keyword>
<evidence type="ECO:0000256" key="4">
    <source>
        <dbReference type="SAM" id="MobiDB-lite"/>
    </source>
</evidence>
<dbReference type="SUPFAM" id="SSF158573">
    <property type="entry name" value="GINS helical bundle-like"/>
    <property type="match status" value="1"/>
</dbReference>
<accession>A0A8X7Q393</accession>
<evidence type="ECO:0000256" key="2">
    <source>
        <dbReference type="ARBA" id="ARBA00022705"/>
    </source>
</evidence>
<keyword evidence="3" id="KW-0539">Nucleus</keyword>
<dbReference type="GO" id="GO:0000811">
    <property type="term" value="C:GINS complex"/>
    <property type="evidence" value="ECO:0007669"/>
    <property type="project" value="TreeGrafter"/>
</dbReference>
<gene>
    <name evidence="6" type="ORF">Bca52824_068202</name>
</gene>